<dbReference type="PANTHER" id="PTHR11403:SF6">
    <property type="entry name" value="NITRIC OXIDE REDUCTASE SUBUNIT E"/>
    <property type="match status" value="1"/>
</dbReference>
<accession>A0ABU4VQC6</accession>
<comment type="similarity">
    <text evidence="2 7">Belongs to the cytochrome c oxidase subunit 3 family.</text>
</comment>
<evidence type="ECO:0000256" key="2">
    <source>
        <dbReference type="ARBA" id="ARBA00010581"/>
    </source>
</evidence>
<feature type="transmembrane region" description="Helical" evidence="8">
    <location>
        <begin position="172"/>
        <end position="191"/>
    </location>
</feature>
<dbReference type="InterPro" id="IPR000298">
    <property type="entry name" value="Cyt_c_oxidase-like_su3"/>
</dbReference>
<feature type="domain" description="Heme-copper oxidase subunit III family profile" evidence="9">
    <location>
        <begin position="1"/>
        <end position="192"/>
    </location>
</feature>
<feature type="transmembrane region" description="Helical" evidence="8">
    <location>
        <begin position="89"/>
        <end position="107"/>
    </location>
</feature>
<keyword evidence="3 7" id="KW-0812">Transmembrane</keyword>
<reference evidence="10 11" key="1">
    <citation type="submission" date="2023-11" db="EMBL/GenBank/DDBJ databases">
        <authorList>
            <person name="Xu M."/>
            <person name="Jiang T."/>
        </authorList>
    </citation>
    <scope>NUCLEOTIDE SEQUENCE [LARGE SCALE GENOMIC DNA]</scope>
    <source>
        <strain evidence="10 11">SD</strain>
    </source>
</reference>
<protein>
    <recommendedName>
        <fullName evidence="6">Cytochrome aa3 subunit 3</fullName>
    </recommendedName>
</protein>
<dbReference type="Pfam" id="PF00510">
    <property type="entry name" value="COX3"/>
    <property type="match status" value="1"/>
</dbReference>
<dbReference type="InterPro" id="IPR013833">
    <property type="entry name" value="Cyt_c_oxidase_su3_a-hlx"/>
</dbReference>
<dbReference type="PANTHER" id="PTHR11403">
    <property type="entry name" value="CYTOCHROME C OXIDASE SUBUNIT III"/>
    <property type="match status" value="1"/>
</dbReference>
<dbReference type="EMBL" id="JAXAVX010000009">
    <property type="protein sequence ID" value="MDX8152975.1"/>
    <property type="molecule type" value="Genomic_DNA"/>
</dbReference>
<dbReference type="InterPro" id="IPR035973">
    <property type="entry name" value="Cyt_c_oxidase_su3-like_sf"/>
</dbReference>
<dbReference type="SUPFAM" id="SSF81452">
    <property type="entry name" value="Cytochrome c oxidase subunit III-like"/>
    <property type="match status" value="1"/>
</dbReference>
<dbReference type="RefSeq" id="WP_319955126.1">
    <property type="nucleotide sequence ID" value="NZ_JAXAVX010000009.1"/>
</dbReference>
<evidence type="ECO:0000313" key="10">
    <source>
        <dbReference type="EMBL" id="MDX8152975.1"/>
    </source>
</evidence>
<evidence type="ECO:0000313" key="11">
    <source>
        <dbReference type="Proteomes" id="UP001277761"/>
    </source>
</evidence>
<evidence type="ECO:0000256" key="7">
    <source>
        <dbReference type="RuleBase" id="RU003376"/>
    </source>
</evidence>
<sequence length="192" mass="20629">MATDRTTTRRIPGEAGTWVFILGDLVLFAAMFATFLVYRAEDLPTYIAGHEAMSQASGALMTLALLASSLAAALATTRLRAGAVRPARRLLLAAAGLGALFCVLKGFEYQAKVAAGHGPSASDFWTFYFGLTGLHLAHVILGIAALCAVAHELRDRERPSPRQLAGVESVTTFWHMVDAVWIVLLALLYLAR</sequence>
<comment type="caution">
    <text evidence="10">The sequence shown here is derived from an EMBL/GenBank/DDBJ whole genome shotgun (WGS) entry which is preliminary data.</text>
</comment>
<evidence type="ECO:0000256" key="6">
    <source>
        <dbReference type="ARBA" id="ARBA00031400"/>
    </source>
</evidence>
<organism evidence="10 11">
    <name type="scientific">Patulibacter brassicae</name>
    <dbReference type="NCBI Taxonomy" id="1705717"/>
    <lineage>
        <taxon>Bacteria</taxon>
        <taxon>Bacillati</taxon>
        <taxon>Actinomycetota</taxon>
        <taxon>Thermoleophilia</taxon>
        <taxon>Solirubrobacterales</taxon>
        <taxon>Patulibacteraceae</taxon>
        <taxon>Patulibacter</taxon>
    </lineage>
</organism>
<evidence type="ECO:0000256" key="1">
    <source>
        <dbReference type="ARBA" id="ARBA00004141"/>
    </source>
</evidence>
<comment type="subcellular location">
    <subcellularLocation>
        <location evidence="7">Cell membrane</location>
        <topology evidence="7">Multi-pass membrane protein</topology>
    </subcellularLocation>
    <subcellularLocation>
        <location evidence="1">Membrane</location>
        <topology evidence="1">Multi-pass membrane protein</topology>
    </subcellularLocation>
</comment>
<evidence type="ECO:0000256" key="8">
    <source>
        <dbReference type="SAM" id="Phobius"/>
    </source>
</evidence>
<proteinExistence type="inferred from homology"/>
<dbReference type="InterPro" id="IPR024791">
    <property type="entry name" value="Cyt_c/ubiquinol_Oxase_su3"/>
</dbReference>
<name>A0ABU4VQC6_9ACTN</name>
<evidence type="ECO:0000256" key="4">
    <source>
        <dbReference type="ARBA" id="ARBA00022989"/>
    </source>
</evidence>
<keyword evidence="5 8" id="KW-0472">Membrane</keyword>
<gene>
    <name evidence="10" type="ORF">SK069_15355</name>
</gene>
<feature type="transmembrane region" description="Helical" evidence="8">
    <location>
        <begin position="15"/>
        <end position="38"/>
    </location>
</feature>
<keyword evidence="11" id="KW-1185">Reference proteome</keyword>
<dbReference type="Proteomes" id="UP001277761">
    <property type="component" value="Unassembled WGS sequence"/>
</dbReference>
<feature type="transmembrane region" description="Helical" evidence="8">
    <location>
        <begin position="127"/>
        <end position="151"/>
    </location>
</feature>
<keyword evidence="4 8" id="KW-1133">Transmembrane helix</keyword>
<evidence type="ECO:0000259" key="9">
    <source>
        <dbReference type="PROSITE" id="PS50253"/>
    </source>
</evidence>
<feature type="transmembrane region" description="Helical" evidence="8">
    <location>
        <begin position="58"/>
        <end position="77"/>
    </location>
</feature>
<evidence type="ECO:0000256" key="3">
    <source>
        <dbReference type="ARBA" id="ARBA00022692"/>
    </source>
</evidence>
<evidence type="ECO:0000256" key="5">
    <source>
        <dbReference type="ARBA" id="ARBA00023136"/>
    </source>
</evidence>
<dbReference type="PROSITE" id="PS50253">
    <property type="entry name" value="COX3"/>
    <property type="match status" value="1"/>
</dbReference>
<dbReference type="Gene3D" id="1.20.120.80">
    <property type="entry name" value="Cytochrome c oxidase, subunit III, four-helix bundle"/>
    <property type="match status" value="1"/>
</dbReference>